<dbReference type="InterPro" id="IPR000524">
    <property type="entry name" value="Tscrpt_reg_HTH_GntR"/>
</dbReference>
<dbReference type="SMART" id="SM00345">
    <property type="entry name" value="HTH_GNTR"/>
    <property type="match status" value="1"/>
</dbReference>
<name>A0A561SK58_9PSEU</name>
<keyword evidence="3" id="KW-0804">Transcription</keyword>
<dbReference type="EMBL" id="VIWU01000001">
    <property type="protein sequence ID" value="TWF75192.1"/>
    <property type="molecule type" value="Genomic_DNA"/>
</dbReference>
<dbReference type="InterPro" id="IPR008920">
    <property type="entry name" value="TF_FadR/GntR_C"/>
</dbReference>
<dbReference type="SMART" id="SM00895">
    <property type="entry name" value="FCD"/>
    <property type="match status" value="1"/>
</dbReference>
<keyword evidence="2" id="KW-0238">DNA-binding</keyword>
<dbReference type="GO" id="GO:0003700">
    <property type="term" value="F:DNA-binding transcription factor activity"/>
    <property type="evidence" value="ECO:0007669"/>
    <property type="project" value="InterPro"/>
</dbReference>
<dbReference type="PROSITE" id="PS50949">
    <property type="entry name" value="HTH_GNTR"/>
    <property type="match status" value="1"/>
</dbReference>
<dbReference type="Pfam" id="PF00392">
    <property type="entry name" value="GntR"/>
    <property type="match status" value="1"/>
</dbReference>
<gene>
    <name evidence="5" type="ORF">FHX44_111076</name>
</gene>
<dbReference type="Pfam" id="PF07729">
    <property type="entry name" value="FCD"/>
    <property type="match status" value="1"/>
</dbReference>
<evidence type="ECO:0000259" key="4">
    <source>
        <dbReference type="PROSITE" id="PS50949"/>
    </source>
</evidence>
<sequence>MTEQPGEPLLLDGNERVGERVHRLLRDRILTGALPPGSRLSVPAIARELGVSRSPLRDAVLQLVREGLAEETFNRGAVVRLMSREHLISLYDAREALEGMAARLATAGFTPSVRRRLRDLLAEHDEIAAAGDFTRHIEVDAAFHREIRRIAGSPVLARMLEEIQGQVMVAMRSTSVSGGMVQAVADHRRIFEALASGDSDASEAAARHHIARLRELLRAHA</sequence>
<dbReference type="PANTHER" id="PTHR43537:SF24">
    <property type="entry name" value="GLUCONATE OPERON TRANSCRIPTIONAL REPRESSOR"/>
    <property type="match status" value="1"/>
</dbReference>
<evidence type="ECO:0000256" key="1">
    <source>
        <dbReference type="ARBA" id="ARBA00023015"/>
    </source>
</evidence>
<keyword evidence="6" id="KW-1185">Reference proteome</keyword>
<dbReference type="SUPFAM" id="SSF46785">
    <property type="entry name" value="Winged helix' DNA-binding domain"/>
    <property type="match status" value="1"/>
</dbReference>
<protein>
    <submittedName>
        <fullName evidence="5">GntR family transcriptional regulator</fullName>
    </submittedName>
</protein>
<dbReference type="PANTHER" id="PTHR43537">
    <property type="entry name" value="TRANSCRIPTIONAL REGULATOR, GNTR FAMILY"/>
    <property type="match status" value="1"/>
</dbReference>
<dbReference type="GO" id="GO:0003677">
    <property type="term" value="F:DNA binding"/>
    <property type="evidence" value="ECO:0007669"/>
    <property type="project" value="UniProtKB-KW"/>
</dbReference>
<dbReference type="Proteomes" id="UP000321261">
    <property type="component" value="Unassembled WGS sequence"/>
</dbReference>
<dbReference type="SUPFAM" id="SSF48008">
    <property type="entry name" value="GntR ligand-binding domain-like"/>
    <property type="match status" value="1"/>
</dbReference>
<dbReference type="AlphaFoldDB" id="A0A561SK58"/>
<evidence type="ECO:0000256" key="2">
    <source>
        <dbReference type="ARBA" id="ARBA00023125"/>
    </source>
</evidence>
<organism evidence="5 6">
    <name type="scientific">Pseudonocardia hierapolitana</name>
    <dbReference type="NCBI Taxonomy" id="1128676"/>
    <lineage>
        <taxon>Bacteria</taxon>
        <taxon>Bacillati</taxon>
        <taxon>Actinomycetota</taxon>
        <taxon>Actinomycetes</taxon>
        <taxon>Pseudonocardiales</taxon>
        <taxon>Pseudonocardiaceae</taxon>
        <taxon>Pseudonocardia</taxon>
    </lineage>
</organism>
<dbReference type="InterPro" id="IPR036390">
    <property type="entry name" value="WH_DNA-bd_sf"/>
</dbReference>
<dbReference type="OrthoDB" id="3172099at2"/>
<dbReference type="InterPro" id="IPR036388">
    <property type="entry name" value="WH-like_DNA-bd_sf"/>
</dbReference>
<evidence type="ECO:0000256" key="3">
    <source>
        <dbReference type="ARBA" id="ARBA00023163"/>
    </source>
</evidence>
<comment type="caution">
    <text evidence="5">The sequence shown here is derived from an EMBL/GenBank/DDBJ whole genome shotgun (WGS) entry which is preliminary data.</text>
</comment>
<evidence type="ECO:0000313" key="6">
    <source>
        <dbReference type="Proteomes" id="UP000321261"/>
    </source>
</evidence>
<reference evidence="5 6" key="1">
    <citation type="submission" date="2019-06" db="EMBL/GenBank/DDBJ databases">
        <title>Sequencing the genomes of 1000 actinobacteria strains.</title>
        <authorList>
            <person name="Klenk H.-P."/>
        </authorList>
    </citation>
    <scope>NUCLEOTIDE SEQUENCE [LARGE SCALE GENOMIC DNA]</scope>
    <source>
        <strain evidence="5 6">DSM 45671</strain>
    </source>
</reference>
<dbReference type="Gene3D" id="1.10.10.10">
    <property type="entry name" value="Winged helix-like DNA-binding domain superfamily/Winged helix DNA-binding domain"/>
    <property type="match status" value="1"/>
</dbReference>
<dbReference type="RefSeq" id="WP_147254434.1">
    <property type="nucleotide sequence ID" value="NZ_VIWU01000001.1"/>
</dbReference>
<accession>A0A561SK58</accession>
<proteinExistence type="predicted"/>
<keyword evidence="1" id="KW-0805">Transcription regulation</keyword>
<evidence type="ECO:0000313" key="5">
    <source>
        <dbReference type="EMBL" id="TWF75192.1"/>
    </source>
</evidence>
<dbReference type="Gene3D" id="1.20.120.530">
    <property type="entry name" value="GntR ligand-binding domain-like"/>
    <property type="match status" value="1"/>
</dbReference>
<dbReference type="CDD" id="cd07377">
    <property type="entry name" value="WHTH_GntR"/>
    <property type="match status" value="1"/>
</dbReference>
<feature type="domain" description="HTH gntR-type" evidence="4">
    <location>
        <begin position="15"/>
        <end position="82"/>
    </location>
</feature>
<dbReference type="InterPro" id="IPR011711">
    <property type="entry name" value="GntR_C"/>
</dbReference>